<keyword evidence="3" id="KW-0808">Transferase</keyword>
<protein>
    <submittedName>
        <fullName evidence="3">Sensor histidine kinase</fullName>
        <ecNumber evidence="3">2.7.13.3</ecNumber>
    </submittedName>
</protein>
<dbReference type="Pfam" id="PF06580">
    <property type="entry name" value="His_kinase"/>
    <property type="match status" value="1"/>
</dbReference>
<gene>
    <name evidence="3" type="ORF">ACFSUS_08525</name>
</gene>
<feature type="domain" description="Signal transduction histidine kinase internal region" evidence="2">
    <location>
        <begin position="178"/>
        <end position="256"/>
    </location>
</feature>
<dbReference type="InterPro" id="IPR050640">
    <property type="entry name" value="Bact_2-comp_sensor_kinase"/>
</dbReference>
<comment type="caution">
    <text evidence="3">The sequence shown here is derived from an EMBL/GenBank/DDBJ whole genome shotgun (WGS) entry which is preliminary data.</text>
</comment>
<dbReference type="PANTHER" id="PTHR34220:SF7">
    <property type="entry name" value="SENSOR HISTIDINE KINASE YPDA"/>
    <property type="match status" value="1"/>
</dbReference>
<feature type="transmembrane region" description="Helical" evidence="1">
    <location>
        <begin position="21"/>
        <end position="40"/>
    </location>
</feature>
<accession>A0ABW5M3C8</accession>
<keyword evidence="3" id="KW-0418">Kinase</keyword>
<keyword evidence="1" id="KW-0472">Membrane</keyword>
<keyword evidence="4" id="KW-1185">Reference proteome</keyword>
<dbReference type="InterPro" id="IPR010559">
    <property type="entry name" value="Sig_transdc_His_kin_internal"/>
</dbReference>
<feature type="transmembrane region" description="Helical" evidence="1">
    <location>
        <begin position="52"/>
        <end position="73"/>
    </location>
</feature>
<evidence type="ECO:0000256" key="1">
    <source>
        <dbReference type="SAM" id="Phobius"/>
    </source>
</evidence>
<reference evidence="4" key="1">
    <citation type="journal article" date="2019" name="Int. J. Syst. Evol. Microbiol.">
        <title>The Global Catalogue of Microorganisms (GCM) 10K type strain sequencing project: providing services to taxonomists for standard genome sequencing and annotation.</title>
        <authorList>
            <consortium name="The Broad Institute Genomics Platform"/>
            <consortium name="The Broad Institute Genome Sequencing Center for Infectious Disease"/>
            <person name="Wu L."/>
            <person name="Ma J."/>
        </authorList>
    </citation>
    <scope>NUCLEOTIDE SEQUENCE [LARGE SCALE GENOMIC DNA]</scope>
    <source>
        <strain evidence="4">KCTC 42805</strain>
    </source>
</reference>
<dbReference type="Proteomes" id="UP001597469">
    <property type="component" value="Unassembled WGS sequence"/>
</dbReference>
<keyword evidence="1" id="KW-0812">Transmembrane</keyword>
<feature type="transmembrane region" description="Helical" evidence="1">
    <location>
        <begin position="130"/>
        <end position="151"/>
    </location>
</feature>
<sequence>MLSSKILARIIFRRPLWRWHLTAWLIYLIIENGLFLLGTWGHSDAPVRIALIRSLTTFPFVIALFYINAHFLIERYQPQRAWDRLTLATLSLLVGFAACRLILYRYGLEKLGVFDAFEPYGPYSFLTEHFFLDTLWIGLQYLLFSYGYWFARHTLRLEQEKRQLQADLFTSERAKLQAELTFLRNQLNPHFLFNTFNFLYAEAMNCSPKLADSVLSLTVMMRNITELGRKPLIPLSHELEYIHHYLNIQSYRFEEQMNLRFRVEGEEFASLVHVPPLLFISLIENVFKYGDLSEATDPADIHFYIGDEGVRFHCYNRKKDLAGRREASSGGVGLTNIRQQLHQYFPDSCQLTIDESATHYVLKLVIGTTRSALVSTNT</sequence>
<dbReference type="EMBL" id="JBHULN010000004">
    <property type="protein sequence ID" value="MFD2570673.1"/>
    <property type="molecule type" value="Genomic_DNA"/>
</dbReference>
<dbReference type="PANTHER" id="PTHR34220">
    <property type="entry name" value="SENSOR HISTIDINE KINASE YPDA"/>
    <property type="match status" value="1"/>
</dbReference>
<dbReference type="RefSeq" id="WP_381521550.1">
    <property type="nucleotide sequence ID" value="NZ_JBHULN010000004.1"/>
</dbReference>
<dbReference type="GO" id="GO:0004673">
    <property type="term" value="F:protein histidine kinase activity"/>
    <property type="evidence" value="ECO:0007669"/>
    <property type="project" value="UniProtKB-EC"/>
</dbReference>
<evidence type="ECO:0000259" key="2">
    <source>
        <dbReference type="Pfam" id="PF06580"/>
    </source>
</evidence>
<proteinExistence type="predicted"/>
<organism evidence="3 4">
    <name type="scientific">Spirosoma soli</name>
    <dbReference type="NCBI Taxonomy" id="1770529"/>
    <lineage>
        <taxon>Bacteria</taxon>
        <taxon>Pseudomonadati</taxon>
        <taxon>Bacteroidota</taxon>
        <taxon>Cytophagia</taxon>
        <taxon>Cytophagales</taxon>
        <taxon>Cytophagaceae</taxon>
        <taxon>Spirosoma</taxon>
    </lineage>
</organism>
<evidence type="ECO:0000313" key="3">
    <source>
        <dbReference type="EMBL" id="MFD2570673.1"/>
    </source>
</evidence>
<keyword evidence="1" id="KW-1133">Transmembrane helix</keyword>
<name>A0ABW5M3C8_9BACT</name>
<evidence type="ECO:0000313" key="4">
    <source>
        <dbReference type="Proteomes" id="UP001597469"/>
    </source>
</evidence>
<dbReference type="EC" id="2.7.13.3" evidence="3"/>
<feature type="transmembrane region" description="Helical" evidence="1">
    <location>
        <begin position="85"/>
        <end position="103"/>
    </location>
</feature>